<comment type="caution">
    <text evidence="4">The sequence shown here is derived from an EMBL/GenBank/DDBJ whole genome shotgun (WGS) entry which is preliminary data.</text>
</comment>
<organism evidence="4 5">
    <name type="scientific">Nocardiopsis lambiniae</name>
    <dbReference type="NCBI Taxonomy" id="3075539"/>
    <lineage>
        <taxon>Bacteria</taxon>
        <taxon>Bacillati</taxon>
        <taxon>Actinomycetota</taxon>
        <taxon>Actinomycetes</taxon>
        <taxon>Streptosporangiales</taxon>
        <taxon>Nocardiopsidaceae</taxon>
        <taxon>Nocardiopsis</taxon>
    </lineage>
</organism>
<dbReference type="EMBL" id="JAVREP010000001">
    <property type="protein sequence ID" value="MDT0327531.1"/>
    <property type="molecule type" value="Genomic_DNA"/>
</dbReference>
<name>A0ABU2M6A0_9ACTN</name>
<feature type="compositionally biased region" description="Acidic residues" evidence="2">
    <location>
        <begin position="273"/>
        <end position="290"/>
    </location>
</feature>
<feature type="coiled-coil region" evidence="1">
    <location>
        <begin position="419"/>
        <end position="450"/>
    </location>
</feature>
<sequence length="467" mass="50646">MRKHRTRWVAILGVAALSVAGPIGLAGSALADEEDERSLSWPVVRQGKSSYSLDGYEIGYLPAGLERYGINASSTSDRQGGRHSQLSWMQGPDQLYGRVAVIRSEALQDLDDLRASRYGHIPDRELELVEDDAAFEQGAYLSEETGDLFWLERPGVAVATHLQPDRWGPRELRRMAEEVAEEAGTAEPVEQEEPAQEEPTETEPETAQEDPGPEPEEVVDEEPAAEAPEAPETPVDQAPVVETPQKPGAPENPGTPVDDIVDEEPAAEAPEAPVEEAPEVPADEAPEAPADEVPANQAPETPETPVDQAPVEDAVTLPGSGSREVKGCLIDHFVDFEAGDSGIDESQLTPDSGAFVEQALSKDDLDDAERDRLLATVWYYGHEGDKNTALDECAQANDLDRAEVEQILNEVADIIAELVAEAEADAAAKMEEADDKAEEVISDLDTVDDEEWRALWDSLPWSVPTQP</sequence>
<feature type="compositionally biased region" description="Low complexity" evidence="2">
    <location>
        <begin position="225"/>
        <end position="236"/>
    </location>
</feature>
<evidence type="ECO:0000256" key="3">
    <source>
        <dbReference type="SAM" id="SignalP"/>
    </source>
</evidence>
<protein>
    <submittedName>
        <fullName evidence="4">Uncharacterized protein</fullName>
    </submittedName>
</protein>
<feature type="compositionally biased region" description="Acidic residues" evidence="2">
    <location>
        <begin position="189"/>
        <end position="224"/>
    </location>
</feature>
<feature type="chain" id="PRO_5045648142" evidence="3">
    <location>
        <begin position="32"/>
        <end position="467"/>
    </location>
</feature>
<evidence type="ECO:0000256" key="2">
    <source>
        <dbReference type="SAM" id="MobiDB-lite"/>
    </source>
</evidence>
<feature type="region of interest" description="Disordered" evidence="2">
    <location>
        <begin position="177"/>
        <end position="322"/>
    </location>
</feature>
<evidence type="ECO:0000313" key="4">
    <source>
        <dbReference type="EMBL" id="MDT0327531.1"/>
    </source>
</evidence>
<keyword evidence="3" id="KW-0732">Signal</keyword>
<proteinExistence type="predicted"/>
<keyword evidence="1" id="KW-0175">Coiled coil</keyword>
<reference evidence="5" key="1">
    <citation type="submission" date="2023-07" db="EMBL/GenBank/DDBJ databases">
        <title>30 novel species of actinomycetes from the DSMZ collection.</title>
        <authorList>
            <person name="Nouioui I."/>
        </authorList>
    </citation>
    <scope>NUCLEOTIDE SEQUENCE [LARGE SCALE GENOMIC DNA]</scope>
    <source>
        <strain evidence="5">DSM 44743</strain>
    </source>
</reference>
<dbReference type="Proteomes" id="UP001183390">
    <property type="component" value="Unassembled WGS sequence"/>
</dbReference>
<keyword evidence="5" id="KW-1185">Reference proteome</keyword>
<gene>
    <name evidence="4" type="ORF">RM479_03810</name>
</gene>
<evidence type="ECO:0000313" key="5">
    <source>
        <dbReference type="Proteomes" id="UP001183390"/>
    </source>
</evidence>
<feature type="signal peptide" evidence="3">
    <location>
        <begin position="1"/>
        <end position="31"/>
    </location>
</feature>
<accession>A0ABU2M6A0</accession>
<evidence type="ECO:0000256" key="1">
    <source>
        <dbReference type="SAM" id="Coils"/>
    </source>
</evidence>